<dbReference type="EMBL" id="CAXAQS010000746">
    <property type="protein sequence ID" value="CAK9252976.1"/>
    <property type="molecule type" value="Genomic_DNA"/>
</dbReference>
<dbReference type="InterPro" id="IPR043519">
    <property type="entry name" value="NT_sf"/>
</dbReference>
<dbReference type="PANTHER" id="PTHR12271">
    <property type="entry name" value="POLY A POLYMERASE CID PAP -RELATED"/>
    <property type="match status" value="1"/>
</dbReference>
<dbReference type="Proteomes" id="UP001497444">
    <property type="component" value="Unassembled WGS sequence"/>
</dbReference>
<proteinExistence type="predicted"/>
<dbReference type="InterPro" id="IPR054708">
    <property type="entry name" value="MTPAP-like_central"/>
</dbReference>
<dbReference type="CDD" id="cd05402">
    <property type="entry name" value="NT_PAP_TUTase"/>
    <property type="match status" value="1"/>
</dbReference>
<organism evidence="3 4">
    <name type="scientific">Sphagnum jensenii</name>
    <dbReference type="NCBI Taxonomy" id="128206"/>
    <lineage>
        <taxon>Eukaryota</taxon>
        <taxon>Viridiplantae</taxon>
        <taxon>Streptophyta</taxon>
        <taxon>Embryophyta</taxon>
        <taxon>Bryophyta</taxon>
        <taxon>Sphagnophytina</taxon>
        <taxon>Sphagnopsida</taxon>
        <taxon>Sphagnales</taxon>
        <taxon>Sphagnaceae</taxon>
        <taxon>Sphagnum</taxon>
    </lineage>
</organism>
<dbReference type="PANTHER" id="PTHR12271:SF134">
    <property type="entry name" value="NUCLEOTIDYLTRANSFERASE FAMILY PROTEIN"/>
    <property type="match status" value="1"/>
</dbReference>
<protein>
    <recommendedName>
        <fullName evidence="2">Poly(A) RNA polymerase mitochondrial-like central palm domain-containing protein</fullName>
    </recommendedName>
</protein>
<evidence type="ECO:0000313" key="4">
    <source>
        <dbReference type="Proteomes" id="UP001497444"/>
    </source>
</evidence>
<feature type="region of interest" description="Disordered" evidence="1">
    <location>
        <begin position="611"/>
        <end position="645"/>
    </location>
</feature>
<keyword evidence="4" id="KW-1185">Reference proteome</keyword>
<feature type="domain" description="Poly(A) RNA polymerase mitochondrial-like central palm" evidence="2">
    <location>
        <begin position="74"/>
        <end position="214"/>
    </location>
</feature>
<gene>
    <name evidence="3" type="ORF">CSSPJE1EN1_LOCUS28354</name>
</gene>
<dbReference type="Gene3D" id="1.10.1410.10">
    <property type="match status" value="1"/>
</dbReference>
<evidence type="ECO:0000313" key="3">
    <source>
        <dbReference type="EMBL" id="CAK9252976.1"/>
    </source>
</evidence>
<dbReference type="Gene3D" id="3.30.460.10">
    <property type="entry name" value="Beta Polymerase, domain 2"/>
    <property type="match status" value="1"/>
</dbReference>
<accession>A0ABP0VGA7</accession>
<sequence>MQAEGLSWEGQQQQINLASPQDNDDCDVDAGFTSDLSIVVPPPSHVMYDRALQLEKQQEQCLQWTPQKLKLVDRMLDEVYGELQPTKVERDARCYVIQFVDNFVKLRIPGSSISVFGSFVMDMFTASSDLDLSLNVGNVPVERSRSDKISFLRKLTRSLYGLQNGSHSVRKIEPVMRAAVPVVRFVESHTSIECDVSMENMDGVLKSELLGLFSSIDPRFRQLCFLLKAWAKAHDVNDSKKGTLNSLSIILLAAFHLQTRSPPIIPPFSVFLEASCIVAVRQRVASYKERGFGRDNKESITQLFASFFIKLLAVESLWEQGLCASPFEGKWVSKVWAKNHLGCMSVEDFAERSQNSARAVREKEFDIIHECFRDTVLQLKSLTSSVSQVTELKNFLFMSKSPKRRSEEPLLQPVEKHAKLSNGWVNGPLFSDPVKEYTSKVRETSGRLHSGGTQQGHYLHVDYNVGMHHDVHHTDGHHHNGNGITGWTGSREQFQGSDRGVGPPMMADQVPIQHMHGPMYGRHPTFGQGAMPAESLHSAAQNGEHWGHPANLLRPHSQDARWQPPYQAFQHGWMQPYQANSGWASPDFARSSHRPFSPSPYQALQLYQPHHPMQRPDSVSDHESSFSWPRPNNVHPQYPHHYVQR</sequence>
<evidence type="ECO:0000256" key="1">
    <source>
        <dbReference type="SAM" id="MobiDB-lite"/>
    </source>
</evidence>
<dbReference type="SUPFAM" id="SSF81631">
    <property type="entry name" value="PAP/OAS1 substrate-binding domain"/>
    <property type="match status" value="1"/>
</dbReference>
<dbReference type="SUPFAM" id="SSF81301">
    <property type="entry name" value="Nucleotidyltransferase"/>
    <property type="match status" value="1"/>
</dbReference>
<evidence type="ECO:0000259" key="2">
    <source>
        <dbReference type="Pfam" id="PF22600"/>
    </source>
</evidence>
<name>A0ABP0VGA7_9BRYO</name>
<reference evidence="3" key="1">
    <citation type="submission" date="2024-02" db="EMBL/GenBank/DDBJ databases">
        <authorList>
            <consortium name="ELIXIR-Norway"/>
            <consortium name="Elixir Norway"/>
        </authorList>
    </citation>
    <scope>NUCLEOTIDE SEQUENCE</scope>
</reference>
<comment type="caution">
    <text evidence="3">The sequence shown here is derived from an EMBL/GenBank/DDBJ whole genome shotgun (WGS) entry which is preliminary data.</text>
</comment>
<dbReference type="Pfam" id="PF22600">
    <property type="entry name" value="MTPAP-like_central"/>
    <property type="match status" value="1"/>
</dbReference>